<dbReference type="RefSeq" id="XP_020432769.1">
    <property type="nucleotide sequence ID" value="XM_020577095.1"/>
</dbReference>
<sequence>MSTQTSPQSMIVLQYDQLPHYRVANLKSSTHSIQVDGDTDEPFLSTRSISTYPLLPGGEKDGDPIADKLFVQVHRNRAILAVADGCNWGKRPALAASHAIAAFANYFNQRQSEILTLQDAGHFLLRAFCEAHNKIVEGKNDIWEAGTTTLLGGLVLELEDDSGVPKWGFLCASVGDCKAFLVSLKRREATDVTNGNRCNLNDTRDPGGRLGPYVGQGYPDLRNLKFSQNKKQPNDYREYPGKMDHTTCVTFQIGRSK</sequence>
<dbReference type="Gene3D" id="3.60.40.10">
    <property type="entry name" value="PPM-type phosphatase domain"/>
    <property type="match status" value="1"/>
</dbReference>
<gene>
    <name evidence="1" type="ORF">PPL_06232</name>
</gene>
<name>D3BCK7_HETP5</name>
<dbReference type="OMA" id="NGNRCNL"/>
<evidence type="ECO:0000313" key="1">
    <source>
        <dbReference type="EMBL" id="EFA80649.1"/>
    </source>
</evidence>
<dbReference type="STRING" id="670386.D3BCK7"/>
<dbReference type="InParanoid" id="D3BCK7"/>
<reference evidence="1 2" key="1">
    <citation type="journal article" date="2011" name="Genome Res.">
        <title>Phylogeny-wide analysis of social amoeba genomes highlights ancient origins for complex intercellular communication.</title>
        <authorList>
            <person name="Heidel A.J."/>
            <person name="Lawal H.M."/>
            <person name="Felder M."/>
            <person name="Schilde C."/>
            <person name="Helps N.R."/>
            <person name="Tunggal B."/>
            <person name="Rivero F."/>
            <person name="John U."/>
            <person name="Schleicher M."/>
            <person name="Eichinger L."/>
            <person name="Platzer M."/>
            <person name="Noegel A.A."/>
            <person name="Schaap P."/>
            <person name="Gloeckner G."/>
        </authorList>
    </citation>
    <scope>NUCLEOTIDE SEQUENCE [LARGE SCALE GENOMIC DNA]</scope>
    <source>
        <strain evidence="2">ATCC 26659 / Pp 5 / PN500</strain>
    </source>
</reference>
<protein>
    <submittedName>
        <fullName evidence="1">Protein phosphatase 2C-related protein</fullName>
    </submittedName>
</protein>
<proteinExistence type="predicted"/>
<dbReference type="SUPFAM" id="SSF81606">
    <property type="entry name" value="PP2C-like"/>
    <property type="match status" value="1"/>
</dbReference>
<evidence type="ECO:0000313" key="2">
    <source>
        <dbReference type="Proteomes" id="UP000001396"/>
    </source>
</evidence>
<dbReference type="EMBL" id="ADBJ01000028">
    <property type="protein sequence ID" value="EFA80649.1"/>
    <property type="molecule type" value="Genomic_DNA"/>
</dbReference>
<organism evidence="1 2">
    <name type="scientific">Heterostelium pallidum (strain ATCC 26659 / Pp 5 / PN500)</name>
    <name type="common">Cellular slime mold</name>
    <name type="synonym">Polysphondylium pallidum</name>
    <dbReference type="NCBI Taxonomy" id="670386"/>
    <lineage>
        <taxon>Eukaryota</taxon>
        <taxon>Amoebozoa</taxon>
        <taxon>Evosea</taxon>
        <taxon>Eumycetozoa</taxon>
        <taxon>Dictyostelia</taxon>
        <taxon>Acytosteliales</taxon>
        <taxon>Acytosteliaceae</taxon>
        <taxon>Heterostelium</taxon>
    </lineage>
</organism>
<dbReference type="FunCoup" id="D3BCK7">
    <property type="interactions" value="1"/>
</dbReference>
<dbReference type="InterPro" id="IPR036457">
    <property type="entry name" value="PPM-type-like_dom_sf"/>
</dbReference>
<dbReference type="InterPro" id="IPR053287">
    <property type="entry name" value="PP2C-like_domain"/>
</dbReference>
<keyword evidence="2" id="KW-1185">Reference proteome</keyword>
<comment type="caution">
    <text evidence="1">The sequence shown here is derived from an EMBL/GenBank/DDBJ whole genome shotgun (WGS) entry which is preliminary data.</text>
</comment>
<dbReference type="GeneID" id="31361715"/>
<dbReference type="PANTHER" id="PTHR21586:SF0">
    <property type="entry name" value="PP2C-LIKE DOMAIN-CONTAINING PROTEIN CG9801"/>
    <property type="match status" value="1"/>
</dbReference>
<dbReference type="PANTHER" id="PTHR21586">
    <property type="entry name" value="TIPA"/>
    <property type="match status" value="1"/>
</dbReference>
<dbReference type="AlphaFoldDB" id="D3BCK7"/>
<dbReference type="Proteomes" id="UP000001396">
    <property type="component" value="Unassembled WGS sequence"/>
</dbReference>
<accession>D3BCK7</accession>